<dbReference type="Gene3D" id="3.60.21.10">
    <property type="match status" value="1"/>
</dbReference>
<dbReference type="AlphaFoldDB" id="A0A7X2S268"/>
<sequence>MIAKTGETMKIAAAAAIAALLFLCYMFWEAHRNRLRRLNLEYADFPAEHGTLTILFISDIHRRSISDKLLRGLPQKPDVICIGGDLTEKGVPLERTRDNLKKLGKIGQVVMVYGNNDPEAGLPNLERILAEEKTVLLRNESYEVPSASGKRIHIAGIDEMKFGWDRLEACLKQPADFRIVLCHNPDIHRQLNEQSDVRLVLSGHTHGGQIRLFGFGLYEKGKLHRRAFGDQLISNGYGTTQLPLRLNAPAEAHFITITGKKNH</sequence>
<reference evidence="3 4" key="1">
    <citation type="journal article" date="2017" name="Int. J. Syst. Evol. Microbiol.">
        <title>Bacillus mangrovi sp. nov., isolated from a sediment sample from a mangrove forest.</title>
        <authorList>
            <person name="Gupta V."/>
            <person name="Singh P.K."/>
            <person name="Korpole S."/>
            <person name="Tanuku N.R.S."/>
            <person name="Pinnaka A.K."/>
        </authorList>
    </citation>
    <scope>NUCLEOTIDE SEQUENCE [LARGE SCALE GENOMIC DNA]</scope>
    <source>
        <strain evidence="3 4">KCTC 33872</strain>
    </source>
</reference>
<dbReference type="InterPro" id="IPR029052">
    <property type="entry name" value="Metallo-depent_PP-like"/>
</dbReference>
<protein>
    <submittedName>
        <fullName evidence="3">Metallophosphoesterase</fullName>
    </submittedName>
</protein>
<keyword evidence="1" id="KW-0472">Membrane</keyword>
<gene>
    <name evidence="3" type="ORF">GKZ89_02215</name>
</gene>
<proteinExistence type="predicted"/>
<evidence type="ECO:0000313" key="4">
    <source>
        <dbReference type="Proteomes" id="UP000434639"/>
    </source>
</evidence>
<dbReference type="SUPFAM" id="SSF56300">
    <property type="entry name" value="Metallo-dependent phosphatases"/>
    <property type="match status" value="1"/>
</dbReference>
<keyword evidence="4" id="KW-1185">Reference proteome</keyword>
<dbReference type="Pfam" id="PF00149">
    <property type="entry name" value="Metallophos"/>
    <property type="match status" value="1"/>
</dbReference>
<dbReference type="GO" id="GO:0008758">
    <property type="term" value="F:UDP-2,3-diacylglucosamine hydrolase activity"/>
    <property type="evidence" value="ECO:0007669"/>
    <property type="project" value="TreeGrafter"/>
</dbReference>
<feature type="transmembrane region" description="Helical" evidence="1">
    <location>
        <begin position="12"/>
        <end position="28"/>
    </location>
</feature>
<accession>A0A7X2S268</accession>
<dbReference type="InterPro" id="IPR051158">
    <property type="entry name" value="Metallophosphoesterase_sf"/>
</dbReference>
<organism evidence="3 4">
    <name type="scientific">Metabacillus mangrovi</name>
    <dbReference type="NCBI Taxonomy" id="1491830"/>
    <lineage>
        <taxon>Bacteria</taxon>
        <taxon>Bacillati</taxon>
        <taxon>Bacillota</taxon>
        <taxon>Bacilli</taxon>
        <taxon>Bacillales</taxon>
        <taxon>Bacillaceae</taxon>
        <taxon>Metabacillus</taxon>
    </lineage>
</organism>
<keyword evidence="1" id="KW-0812">Transmembrane</keyword>
<feature type="domain" description="Calcineurin-like phosphoesterase" evidence="2">
    <location>
        <begin position="52"/>
        <end position="207"/>
    </location>
</feature>
<dbReference type="GO" id="GO:0016020">
    <property type="term" value="C:membrane"/>
    <property type="evidence" value="ECO:0007669"/>
    <property type="project" value="GOC"/>
</dbReference>
<name>A0A7X2S268_9BACI</name>
<dbReference type="OrthoDB" id="9780884at2"/>
<dbReference type="PANTHER" id="PTHR31302">
    <property type="entry name" value="TRANSMEMBRANE PROTEIN WITH METALLOPHOSPHOESTERASE DOMAIN-RELATED"/>
    <property type="match status" value="1"/>
</dbReference>
<dbReference type="Proteomes" id="UP000434639">
    <property type="component" value="Unassembled WGS sequence"/>
</dbReference>
<comment type="caution">
    <text evidence="3">The sequence shown here is derived from an EMBL/GenBank/DDBJ whole genome shotgun (WGS) entry which is preliminary data.</text>
</comment>
<evidence type="ECO:0000259" key="2">
    <source>
        <dbReference type="Pfam" id="PF00149"/>
    </source>
</evidence>
<dbReference type="InterPro" id="IPR004843">
    <property type="entry name" value="Calcineurin-like_PHP"/>
</dbReference>
<evidence type="ECO:0000313" key="3">
    <source>
        <dbReference type="EMBL" id="MTH52205.1"/>
    </source>
</evidence>
<dbReference type="EMBL" id="WMIB01000001">
    <property type="protein sequence ID" value="MTH52205.1"/>
    <property type="molecule type" value="Genomic_DNA"/>
</dbReference>
<dbReference type="GO" id="GO:0009245">
    <property type="term" value="P:lipid A biosynthetic process"/>
    <property type="evidence" value="ECO:0007669"/>
    <property type="project" value="TreeGrafter"/>
</dbReference>
<keyword evidence="1" id="KW-1133">Transmembrane helix</keyword>
<dbReference type="PANTHER" id="PTHR31302:SF32">
    <property type="entry name" value="PHOSPHOESTERASE"/>
    <property type="match status" value="1"/>
</dbReference>
<evidence type="ECO:0000256" key="1">
    <source>
        <dbReference type="SAM" id="Phobius"/>
    </source>
</evidence>